<comment type="caution">
    <text evidence="1">The sequence shown here is derived from an EMBL/GenBank/DDBJ whole genome shotgun (WGS) entry which is preliminary data.</text>
</comment>
<proteinExistence type="predicted"/>
<name>A0A4Q0QAS5_9BRAD</name>
<dbReference type="Proteomes" id="UP000290174">
    <property type="component" value="Unassembled WGS sequence"/>
</dbReference>
<protein>
    <submittedName>
        <fullName evidence="1">Uncharacterized protein</fullName>
    </submittedName>
</protein>
<dbReference type="EMBL" id="RKMK01000044">
    <property type="protein sequence ID" value="RXG86968.1"/>
    <property type="molecule type" value="Genomic_DNA"/>
</dbReference>
<reference evidence="1 2" key="1">
    <citation type="submission" date="2018-11" db="EMBL/GenBank/DDBJ databases">
        <title>Bradyrhizobium sp. nov., isolated from effective nodules of peanut in China.</title>
        <authorList>
            <person name="Li Y."/>
        </authorList>
    </citation>
    <scope>NUCLEOTIDE SEQUENCE [LARGE SCALE GENOMIC DNA]</scope>
    <source>
        <strain evidence="1 2">CCBAU 51770</strain>
    </source>
</reference>
<sequence>MRWRNDGAIHIFRHCEELLRRSNPDCLCGKTLDCFAALAMTMLRQLRDKLRSRAPDAAQRFLAVRCRAGAHATAKRAACGVPALRRNAARCVASGTRDPLATPACPYTASMP</sequence>
<accession>A0A4Q0QAS5</accession>
<evidence type="ECO:0000313" key="1">
    <source>
        <dbReference type="EMBL" id="RXG86968.1"/>
    </source>
</evidence>
<dbReference type="AlphaFoldDB" id="A0A4Q0QAS5"/>
<evidence type="ECO:0000313" key="2">
    <source>
        <dbReference type="Proteomes" id="UP000290174"/>
    </source>
</evidence>
<gene>
    <name evidence="1" type="ORF">EAS61_32415</name>
</gene>
<organism evidence="1 2">
    <name type="scientific">Bradyrhizobium zhanjiangense</name>
    <dbReference type="NCBI Taxonomy" id="1325107"/>
    <lineage>
        <taxon>Bacteria</taxon>
        <taxon>Pseudomonadati</taxon>
        <taxon>Pseudomonadota</taxon>
        <taxon>Alphaproteobacteria</taxon>
        <taxon>Hyphomicrobiales</taxon>
        <taxon>Nitrobacteraceae</taxon>
        <taxon>Bradyrhizobium</taxon>
    </lineage>
</organism>